<dbReference type="Proteomes" id="UP000234343">
    <property type="component" value="Chromosome"/>
</dbReference>
<dbReference type="EMBL" id="CP025491">
    <property type="protein sequence ID" value="AUH71632.1"/>
    <property type="molecule type" value="Genomic_DNA"/>
</dbReference>
<name>A0A0W0YPK1_9GAMM</name>
<accession>A0A0W0YPK1</accession>
<reference evidence="2 3" key="1">
    <citation type="submission" date="2015-11" db="EMBL/GenBank/DDBJ databases">
        <title>Genomic analysis of 38 Legionella species identifies large and diverse effector repertoires.</title>
        <authorList>
            <person name="Burstein D."/>
            <person name="Amaro F."/>
            <person name="Zusman T."/>
            <person name="Lifshitz Z."/>
            <person name="Cohen O."/>
            <person name="Gilbert J.A."/>
            <person name="Pupko T."/>
            <person name="Shuman H.A."/>
            <person name="Segal G."/>
        </authorList>
    </citation>
    <scope>NUCLEOTIDE SEQUENCE [LARGE SCALE GENOMIC DNA]</scope>
    <source>
        <strain evidence="2 3">Mt.St.Helens-4</strain>
    </source>
</reference>
<protein>
    <submittedName>
        <fullName evidence="2">(2Fe-2S) ferredoxin</fullName>
    </submittedName>
    <submittedName>
        <fullName evidence="1">2Fe-2S ferredoxin</fullName>
    </submittedName>
</protein>
<dbReference type="Gene3D" id="3.40.30.10">
    <property type="entry name" value="Glutaredoxin"/>
    <property type="match status" value="1"/>
</dbReference>
<keyword evidence="4" id="KW-1185">Reference proteome</keyword>
<evidence type="ECO:0000313" key="3">
    <source>
        <dbReference type="Proteomes" id="UP000054621"/>
    </source>
</evidence>
<sequence>MNYYSKHIFLCTNKKAVGKQCCANSGGEEYFDYIKSRLLELEMHGPGKVRISKTGCLGRCSSGPCIVIYPEGVWYTYSSFADIDEIIEKHLISGSIVRQLLIDPV</sequence>
<dbReference type="EMBL" id="LNYV01000013">
    <property type="protein sequence ID" value="KTD58470.1"/>
    <property type="molecule type" value="Genomic_DNA"/>
</dbReference>
<dbReference type="AlphaFoldDB" id="A0A0W0YPK1"/>
<evidence type="ECO:0000313" key="2">
    <source>
        <dbReference type="EMBL" id="KTD58470.1"/>
    </source>
</evidence>
<dbReference type="eggNOG" id="COG3411">
    <property type="taxonomic scope" value="Bacteria"/>
</dbReference>
<dbReference type="Proteomes" id="UP000054621">
    <property type="component" value="Unassembled WGS sequence"/>
</dbReference>
<dbReference type="PATRIC" id="fig|28087.4.peg.1142"/>
<proteinExistence type="predicted"/>
<evidence type="ECO:0000313" key="4">
    <source>
        <dbReference type="Proteomes" id="UP000234343"/>
    </source>
</evidence>
<dbReference type="KEGG" id="lsh:CAB17_05810"/>
<organism evidence="2 3">
    <name type="scientific">Legionella sainthelensi</name>
    <dbReference type="NCBI Taxonomy" id="28087"/>
    <lineage>
        <taxon>Bacteria</taxon>
        <taxon>Pseudomonadati</taxon>
        <taxon>Pseudomonadota</taxon>
        <taxon>Gammaproteobacteria</taxon>
        <taxon>Legionellales</taxon>
        <taxon>Legionellaceae</taxon>
        <taxon>Legionella</taxon>
    </lineage>
</organism>
<dbReference type="RefSeq" id="WP_027270879.1">
    <property type="nucleotide sequence ID" value="NZ_CAAAJE010000011.1"/>
</dbReference>
<dbReference type="CDD" id="cd02980">
    <property type="entry name" value="TRX_Fd_family"/>
    <property type="match status" value="1"/>
</dbReference>
<dbReference type="InterPro" id="IPR036249">
    <property type="entry name" value="Thioredoxin-like_sf"/>
</dbReference>
<dbReference type="SUPFAM" id="SSF52833">
    <property type="entry name" value="Thioredoxin-like"/>
    <property type="match status" value="1"/>
</dbReference>
<dbReference type="STRING" id="28087.Lsai_1077"/>
<reference evidence="1 4" key="2">
    <citation type="submission" date="2017-12" db="EMBL/GenBank/DDBJ databases">
        <title>Legionella sainthelensi LA01-117, whole genome sequence of a clinical isolate from New Zealand.</title>
        <authorList>
            <person name="Cree S.L."/>
            <person name="Slow S."/>
            <person name="Kennedy M.A."/>
            <person name="Murdoch D.R."/>
            <person name="Biggs P.J."/>
            <person name="Anderson T."/>
        </authorList>
    </citation>
    <scope>NUCLEOTIDE SEQUENCE [LARGE SCALE GENOMIC DNA]</scope>
    <source>
        <strain evidence="1 4">LA01-117</strain>
    </source>
</reference>
<dbReference type="OrthoDB" id="9800597at2"/>
<gene>
    <name evidence="1" type="ORF">CAB17_05810</name>
    <name evidence="2" type="ORF">Lsai_1077</name>
</gene>
<evidence type="ECO:0000313" key="1">
    <source>
        <dbReference type="EMBL" id="AUH71632.1"/>
    </source>
</evidence>